<evidence type="ECO:0000256" key="6">
    <source>
        <dbReference type="ARBA" id="ARBA00023136"/>
    </source>
</evidence>
<evidence type="ECO:0000313" key="13">
    <source>
        <dbReference type="EMBL" id="VDM85771.1"/>
    </source>
</evidence>
<dbReference type="EMBL" id="UYYB01145108">
    <property type="protein sequence ID" value="VDM85771.1"/>
    <property type="molecule type" value="Genomic_DNA"/>
</dbReference>
<evidence type="ECO:0000256" key="11">
    <source>
        <dbReference type="ARBA" id="ARBA00034104"/>
    </source>
</evidence>
<evidence type="ECO:0000256" key="7">
    <source>
        <dbReference type="ARBA" id="ARBA00023170"/>
    </source>
</evidence>
<proteinExistence type="predicted"/>
<evidence type="ECO:0000256" key="5">
    <source>
        <dbReference type="ARBA" id="ARBA00023065"/>
    </source>
</evidence>
<keyword evidence="5" id="KW-0406">Ion transport</keyword>
<dbReference type="InterPro" id="IPR006202">
    <property type="entry name" value="Neur_chan_lig-bd"/>
</dbReference>
<evidence type="ECO:0000256" key="2">
    <source>
        <dbReference type="ARBA" id="ARBA00022475"/>
    </source>
</evidence>
<evidence type="ECO:0000256" key="1">
    <source>
        <dbReference type="ARBA" id="ARBA00022448"/>
    </source>
</evidence>
<keyword evidence="3" id="KW-0812">Transmembrane</keyword>
<dbReference type="PRINTS" id="PR00254">
    <property type="entry name" value="NICOTINICR"/>
</dbReference>
<reference evidence="13 14" key="1">
    <citation type="submission" date="2018-11" db="EMBL/GenBank/DDBJ databases">
        <authorList>
            <consortium name="Pathogen Informatics"/>
        </authorList>
    </citation>
    <scope>NUCLEOTIDE SEQUENCE [LARGE SCALE GENOMIC DNA]</scope>
</reference>
<dbReference type="SUPFAM" id="SSF63712">
    <property type="entry name" value="Nicotinic receptor ligand binding domain-like"/>
    <property type="match status" value="1"/>
</dbReference>
<dbReference type="GO" id="GO:0022848">
    <property type="term" value="F:acetylcholine-gated monoatomic cation-selective channel activity"/>
    <property type="evidence" value="ECO:0007669"/>
    <property type="project" value="InterPro"/>
</dbReference>
<organism evidence="13 14">
    <name type="scientific">Strongylus vulgaris</name>
    <name type="common">Blood worm</name>
    <dbReference type="NCBI Taxonomy" id="40348"/>
    <lineage>
        <taxon>Eukaryota</taxon>
        <taxon>Metazoa</taxon>
        <taxon>Ecdysozoa</taxon>
        <taxon>Nematoda</taxon>
        <taxon>Chromadorea</taxon>
        <taxon>Rhabditida</taxon>
        <taxon>Rhabditina</taxon>
        <taxon>Rhabditomorpha</taxon>
        <taxon>Strongyloidea</taxon>
        <taxon>Strongylidae</taxon>
        <taxon>Strongylus</taxon>
    </lineage>
</organism>
<dbReference type="InterPro" id="IPR006201">
    <property type="entry name" value="Neur_channel"/>
</dbReference>
<dbReference type="PROSITE" id="PS00236">
    <property type="entry name" value="NEUROTR_ION_CHANNEL"/>
    <property type="match status" value="1"/>
</dbReference>
<sequence length="120" mass="14250">MVEKDHCETNSFTPFFNAPYLTTHEERHKLFCSADGNYLVSFYSNVVVEHTGEMLWVPPAVYKSSCIIDVEYFPFDEQVCSLTFGSWTFKKEEVQITYHMGKRQIFQKRCERTLKRVKHH</sequence>
<evidence type="ECO:0000256" key="4">
    <source>
        <dbReference type="ARBA" id="ARBA00023018"/>
    </source>
</evidence>
<protein>
    <recommendedName>
        <fullName evidence="12">Neurotransmitter-gated ion-channel ligand-binding domain-containing protein</fullName>
    </recommendedName>
</protein>
<dbReference type="OrthoDB" id="5975154at2759"/>
<keyword evidence="9" id="KW-1071">Ligand-gated ion channel</keyword>
<evidence type="ECO:0000313" key="14">
    <source>
        <dbReference type="Proteomes" id="UP000270094"/>
    </source>
</evidence>
<evidence type="ECO:0000256" key="10">
    <source>
        <dbReference type="ARBA" id="ARBA00023303"/>
    </source>
</evidence>
<keyword evidence="10" id="KW-0407">Ion channel</keyword>
<dbReference type="GO" id="GO:0045211">
    <property type="term" value="C:postsynaptic membrane"/>
    <property type="evidence" value="ECO:0007669"/>
    <property type="project" value="UniProtKB-SubCell"/>
</dbReference>
<evidence type="ECO:0000256" key="9">
    <source>
        <dbReference type="ARBA" id="ARBA00023286"/>
    </source>
</evidence>
<comment type="subcellular location">
    <subcellularLocation>
        <location evidence="11">Postsynaptic cell membrane</location>
        <topology evidence="11">Multi-pass membrane protein</topology>
    </subcellularLocation>
</comment>
<dbReference type="Proteomes" id="UP000270094">
    <property type="component" value="Unassembled WGS sequence"/>
</dbReference>
<feature type="domain" description="Neurotransmitter-gated ion-channel ligand-binding" evidence="12">
    <location>
        <begin position="33"/>
        <end position="103"/>
    </location>
</feature>
<evidence type="ECO:0000259" key="12">
    <source>
        <dbReference type="Pfam" id="PF02931"/>
    </source>
</evidence>
<dbReference type="InterPro" id="IPR002394">
    <property type="entry name" value="Nicotinic_acetylcholine_rcpt"/>
</dbReference>
<keyword evidence="1" id="KW-0813">Transport</keyword>
<dbReference type="Gene3D" id="2.70.170.10">
    <property type="entry name" value="Neurotransmitter-gated ion-channel ligand-binding domain"/>
    <property type="match status" value="1"/>
</dbReference>
<dbReference type="GO" id="GO:0004888">
    <property type="term" value="F:transmembrane signaling receptor activity"/>
    <property type="evidence" value="ECO:0007669"/>
    <property type="project" value="InterPro"/>
</dbReference>
<keyword evidence="6" id="KW-0472">Membrane</keyword>
<keyword evidence="7" id="KW-0675">Receptor</keyword>
<keyword evidence="2" id="KW-1003">Cell membrane</keyword>
<dbReference type="PANTHER" id="PTHR18945">
    <property type="entry name" value="NEUROTRANSMITTER GATED ION CHANNEL"/>
    <property type="match status" value="1"/>
</dbReference>
<dbReference type="InterPro" id="IPR018000">
    <property type="entry name" value="Neurotransmitter_ion_chnl_CS"/>
</dbReference>
<evidence type="ECO:0000256" key="3">
    <source>
        <dbReference type="ARBA" id="ARBA00022692"/>
    </source>
</evidence>
<name>A0A3P7JJ58_STRVU</name>
<accession>A0A3P7JJ58</accession>
<dbReference type="Pfam" id="PF02931">
    <property type="entry name" value="Neur_chan_LBD"/>
    <property type="match status" value="1"/>
</dbReference>
<gene>
    <name evidence="13" type="ORF">SVUK_LOCUS20769</name>
</gene>
<keyword evidence="8" id="KW-0628">Postsynaptic cell membrane</keyword>
<evidence type="ECO:0000256" key="8">
    <source>
        <dbReference type="ARBA" id="ARBA00023257"/>
    </source>
</evidence>
<dbReference type="AlphaFoldDB" id="A0A3P7JJ58"/>
<dbReference type="InterPro" id="IPR036734">
    <property type="entry name" value="Neur_chan_lig-bd_sf"/>
</dbReference>
<keyword evidence="14" id="KW-1185">Reference proteome</keyword>
<keyword evidence="4" id="KW-0770">Synapse</keyword>